<evidence type="ECO:0000256" key="6">
    <source>
        <dbReference type="SAM" id="MobiDB-lite"/>
    </source>
</evidence>
<proteinExistence type="predicted"/>
<evidence type="ECO:0000256" key="3">
    <source>
        <dbReference type="ARBA" id="ARBA00022737"/>
    </source>
</evidence>
<evidence type="ECO:0000313" key="9">
    <source>
        <dbReference type="Proteomes" id="UP000053268"/>
    </source>
</evidence>
<dbReference type="SMART" id="SM00494">
    <property type="entry name" value="ChtBD2"/>
    <property type="match status" value="2"/>
</dbReference>
<organism evidence="8 9">
    <name type="scientific">Papilio xuthus</name>
    <name type="common">Asian swallowtail butterfly</name>
    <dbReference type="NCBI Taxonomy" id="66420"/>
    <lineage>
        <taxon>Eukaryota</taxon>
        <taxon>Metazoa</taxon>
        <taxon>Ecdysozoa</taxon>
        <taxon>Arthropoda</taxon>
        <taxon>Hexapoda</taxon>
        <taxon>Insecta</taxon>
        <taxon>Pterygota</taxon>
        <taxon>Neoptera</taxon>
        <taxon>Endopterygota</taxon>
        <taxon>Lepidoptera</taxon>
        <taxon>Glossata</taxon>
        <taxon>Ditrysia</taxon>
        <taxon>Papilionoidea</taxon>
        <taxon>Papilionidae</taxon>
        <taxon>Papilioninae</taxon>
        <taxon>Papilio</taxon>
    </lineage>
</organism>
<feature type="region of interest" description="Disordered" evidence="6">
    <location>
        <begin position="149"/>
        <end position="199"/>
    </location>
</feature>
<dbReference type="GO" id="GO:0008061">
    <property type="term" value="F:chitin binding"/>
    <property type="evidence" value="ECO:0007669"/>
    <property type="project" value="UniProtKB-KW"/>
</dbReference>
<dbReference type="InterPro" id="IPR002557">
    <property type="entry name" value="Chitin-bd_dom"/>
</dbReference>
<evidence type="ECO:0000256" key="4">
    <source>
        <dbReference type="ARBA" id="ARBA00023157"/>
    </source>
</evidence>
<feature type="compositionally biased region" description="Polar residues" evidence="6">
    <location>
        <begin position="105"/>
        <end position="114"/>
    </location>
</feature>
<dbReference type="Gene3D" id="2.170.140.10">
    <property type="entry name" value="Chitin binding domain"/>
    <property type="match status" value="2"/>
</dbReference>
<sequence length="337" mass="38179">MRPVAGPWETVGKSHSFNSEVNLDKKHSYTNKPENYNNHSPLLTVETGNPIHLTMQEQNNNFYLIPILKPKLNVQTVDIHQYDPDTNILKTIIIVPPKNKKPCDRNSSISQPPNDTEKPTTRPCDNNTTTEKLTTTIKTTTIKPCELTTKNTATTPSNKITTPATKLTPNPNEVTEDPNEVTSNPNEEGSTAPFERTTPIIGDPDGSTKCLKDGVYRANDVTCDQYYVCIHGIEYLMDCPYGLVFNKKLKICDWLENVSDCKPPAFKDVACPDEGYGIDGNLILQFRYRDSCSQFIACHKRKARLLTCEQGYYFHEESSKCMNFRSNSNCRDVWYSY</sequence>
<evidence type="ECO:0000256" key="1">
    <source>
        <dbReference type="ARBA" id="ARBA00022669"/>
    </source>
</evidence>
<protein>
    <submittedName>
        <fullName evidence="8">Chondroitin proteoglycan-2</fullName>
    </submittedName>
</protein>
<evidence type="ECO:0000259" key="7">
    <source>
        <dbReference type="PROSITE" id="PS50940"/>
    </source>
</evidence>
<feature type="domain" description="Chitin-binding type-2" evidence="7">
    <location>
        <begin position="268"/>
        <end position="332"/>
    </location>
</feature>
<dbReference type="Pfam" id="PF01607">
    <property type="entry name" value="CBM_14"/>
    <property type="match status" value="2"/>
</dbReference>
<feature type="compositionally biased region" description="Polar residues" evidence="6">
    <location>
        <begin position="149"/>
        <end position="173"/>
    </location>
</feature>
<dbReference type="PANTHER" id="PTHR23301:SF0">
    <property type="entry name" value="CHITIN-BINDING TYPE-2 DOMAIN-CONTAINING PROTEIN-RELATED"/>
    <property type="match status" value="1"/>
</dbReference>
<feature type="region of interest" description="Disordered" evidence="6">
    <location>
        <begin position="97"/>
        <end position="130"/>
    </location>
</feature>
<dbReference type="GO" id="GO:0005576">
    <property type="term" value="C:extracellular region"/>
    <property type="evidence" value="ECO:0007669"/>
    <property type="project" value="InterPro"/>
</dbReference>
<dbReference type="SUPFAM" id="SSF57625">
    <property type="entry name" value="Invertebrate chitin-binding proteins"/>
    <property type="match status" value="2"/>
</dbReference>
<reference evidence="8 9" key="1">
    <citation type="journal article" date="2015" name="Nat. Commun.">
        <title>Outbred genome sequencing and CRISPR/Cas9 gene editing in butterflies.</title>
        <authorList>
            <person name="Li X."/>
            <person name="Fan D."/>
            <person name="Zhang W."/>
            <person name="Liu G."/>
            <person name="Zhang L."/>
            <person name="Zhao L."/>
            <person name="Fang X."/>
            <person name="Chen L."/>
            <person name="Dong Y."/>
            <person name="Chen Y."/>
            <person name="Ding Y."/>
            <person name="Zhao R."/>
            <person name="Feng M."/>
            <person name="Zhu Y."/>
            <person name="Feng Y."/>
            <person name="Jiang X."/>
            <person name="Zhu D."/>
            <person name="Xiang H."/>
            <person name="Feng X."/>
            <person name="Li S."/>
            <person name="Wang J."/>
            <person name="Zhang G."/>
            <person name="Kronforst M.R."/>
            <person name="Wang W."/>
        </authorList>
    </citation>
    <scope>NUCLEOTIDE SEQUENCE [LARGE SCALE GENOMIC DNA]</scope>
    <source>
        <strain evidence="8">Ya'a_city_454_Px</strain>
        <tissue evidence="8">Whole body</tissue>
    </source>
</reference>
<keyword evidence="3" id="KW-0677">Repeat</keyword>
<dbReference type="InterPro" id="IPR051940">
    <property type="entry name" value="Chitin_bind-dev_reg"/>
</dbReference>
<evidence type="ECO:0000313" key="8">
    <source>
        <dbReference type="EMBL" id="KPI95558.1"/>
    </source>
</evidence>
<keyword evidence="9" id="KW-1185">Reference proteome</keyword>
<dbReference type="STRING" id="66420.A0A194PRI1"/>
<keyword evidence="1" id="KW-0147">Chitin-binding</keyword>
<accession>A0A194PRI1</accession>
<evidence type="ECO:0000256" key="2">
    <source>
        <dbReference type="ARBA" id="ARBA00022729"/>
    </source>
</evidence>
<dbReference type="InterPro" id="IPR036508">
    <property type="entry name" value="Chitin-bd_dom_sf"/>
</dbReference>
<feature type="compositionally biased region" description="Polar residues" evidence="6">
    <location>
        <begin position="180"/>
        <end position="189"/>
    </location>
</feature>
<gene>
    <name evidence="8" type="ORF">RR46_09017</name>
</gene>
<dbReference type="AlphaFoldDB" id="A0A194PRI1"/>
<dbReference type="Proteomes" id="UP000053268">
    <property type="component" value="Unassembled WGS sequence"/>
</dbReference>
<name>A0A194PRI1_PAPXU</name>
<dbReference type="PROSITE" id="PS50940">
    <property type="entry name" value="CHIT_BIND_II"/>
    <property type="match status" value="2"/>
</dbReference>
<feature type="domain" description="Chitin-binding type-2" evidence="7">
    <location>
        <begin position="207"/>
        <end position="263"/>
    </location>
</feature>
<keyword evidence="2" id="KW-0732">Signal</keyword>
<dbReference type="PANTHER" id="PTHR23301">
    <property type="entry name" value="CHITIN BINDING PERITROPHIN-A"/>
    <property type="match status" value="1"/>
</dbReference>
<evidence type="ECO:0000256" key="5">
    <source>
        <dbReference type="ARBA" id="ARBA00023180"/>
    </source>
</evidence>
<keyword evidence="5" id="KW-0325">Glycoprotein</keyword>
<dbReference type="EMBL" id="KQ459596">
    <property type="protein sequence ID" value="KPI95558.1"/>
    <property type="molecule type" value="Genomic_DNA"/>
</dbReference>
<keyword evidence="4" id="KW-1015">Disulfide bond</keyword>